<dbReference type="Proteomes" id="UP000249526">
    <property type="component" value="Unassembled WGS sequence"/>
</dbReference>
<gene>
    <name evidence="1" type="ORF">BO85DRAFT_59850</name>
</gene>
<evidence type="ECO:0000313" key="2">
    <source>
        <dbReference type="Proteomes" id="UP000249526"/>
    </source>
</evidence>
<accession>A0A8G1QYB2</accession>
<keyword evidence="2" id="KW-1185">Reference proteome</keyword>
<dbReference type="GeneID" id="37168914"/>
<protein>
    <submittedName>
        <fullName evidence="1">Uncharacterized protein</fullName>
    </submittedName>
</protein>
<organism evidence="1 2">
    <name type="scientific">Aspergillus piperis CBS 112811</name>
    <dbReference type="NCBI Taxonomy" id="1448313"/>
    <lineage>
        <taxon>Eukaryota</taxon>
        <taxon>Fungi</taxon>
        <taxon>Dikarya</taxon>
        <taxon>Ascomycota</taxon>
        <taxon>Pezizomycotina</taxon>
        <taxon>Eurotiomycetes</taxon>
        <taxon>Eurotiomycetidae</taxon>
        <taxon>Eurotiales</taxon>
        <taxon>Aspergillaceae</taxon>
        <taxon>Aspergillus</taxon>
        <taxon>Aspergillus subgen. Circumdati</taxon>
    </lineage>
</organism>
<reference evidence="1 2" key="1">
    <citation type="submission" date="2018-02" db="EMBL/GenBank/DDBJ databases">
        <title>The genomes of Aspergillus section Nigri reveals drivers in fungal speciation.</title>
        <authorList>
            <consortium name="DOE Joint Genome Institute"/>
            <person name="Vesth T.C."/>
            <person name="Nybo J."/>
            <person name="Theobald S."/>
            <person name="Brandl J."/>
            <person name="Frisvad J.C."/>
            <person name="Nielsen K.F."/>
            <person name="Lyhne E.K."/>
            <person name="Kogle M.E."/>
            <person name="Kuo A."/>
            <person name="Riley R."/>
            <person name="Clum A."/>
            <person name="Nolan M."/>
            <person name="Lipzen A."/>
            <person name="Salamov A."/>
            <person name="Henrissat B."/>
            <person name="Wiebenga A."/>
            <person name="De vries R.P."/>
            <person name="Grigoriev I.V."/>
            <person name="Mortensen U.H."/>
            <person name="Andersen M.R."/>
            <person name="Baker S.E."/>
        </authorList>
    </citation>
    <scope>NUCLEOTIDE SEQUENCE [LARGE SCALE GENOMIC DNA]</scope>
    <source>
        <strain evidence="1 2">CBS 112811</strain>
    </source>
</reference>
<name>A0A8G1QYB2_9EURO</name>
<dbReference type="RefSeq" id="XP_025514065.1">
    <property type="nucleotide sequence ID" value="XM_025665512.1"/>
</dbReference>
<evidence type="ECO:0000313" key="1">
    <source>
        <dbReference type="EMBL" id="RAH56143.1"/>
    </source>
</evidence>
<dbReference type="EMBL" id="KZ825066">
    <property type="protein sequence ID" value="RAH56143.1"/>
    <property type="molecule type" value="Genomic_DNA"/>
</dbReference>
<sequence>MFGLIMGLGWAGLGTGVCIDWSGLVGALHVSGDCTVVDVQRYPWDAYITDLSFLYMLLWNINATYCCLRYECSKRVSCDEHPSCH</sequence>
<proteinExistence type="predicted"/>
<dbReference type="AlphaFoldDB" id="A0A8G1QYB2"/>